<dbReference type="EMBL" id="CAADGH010000119">
    <property type="protein sequence ID" value="VFK77287.1"/>
    <property type="molecule type" value="Genomic_DNA"/>
</dbReference>
<name>A0A451BGA9_9GAMM</name>
<keyword evidence="1" id="KW-0472">Membrane</keyword>
<accession>A0A451BGA9</accession>
<reference evidence="3" key="1">
    <citation type="submission" date="2019-02" db="EMBL/GenBank/DDBJ databases">
        <authorList>
            <person name="Gruber-Vodicka R. H."/>
            <person name="Seah K. B. B."/>
        </authorList>
    </citation>
    <scope>NUCLEOTIDE SEQUENCE</scope>
    <source>
        <strain evidence="3">BECK_BZ198</strain>
        <strain evidence="2">BECK_BZ199</strain>
    </source>
</reference>
<dbReference type="EMBL" id="CAADFQ010000120">
    <property type="protein sequence ID" value="VFK35475.1"/>
    <property type="molecule type" value="Genomic_DNA"/>
</dbReference>
<protein>
    <submittedName>
        <fullName evidence="3">Uncharacterized protein</fullName>
    </submittedName>
</protein>
<evidence type="ECO:0000313" key="2">
    <source>
        <dbReference type="EMBL" id="VFK35475.1"/>
    </source>
</evidence>
<proteinExistence type="predicted"/>
<dbReference type="AlphaFoldDB" id="A0A451BGA9"/>
<evidence type="ECO:0000313" key="3">
    <source>
        <dbReference type="EMBL" id="VFK77287.1"/>
    </source>
</evidence>
<keyword evidence="1" id="KW-1133">Transmembrane helix</keyword>
<evidence type="ECO:0000256" key="1">
    <source>
        <dbReference type="SAM" id="Phobius"/>
    </source>
</evidence>
<feature type="transmembrane region" description="Helical" evidence="1">
    <location>
        <begin position="36"/>
        <end position="63"/>
    </location>
</feature>
<gene>
    <name evidence="3" type="ORF">BECKMB1821H_GA0114242_11193</name>
    <name evidence="2" type="ORF">BECKMB1821I_GA0114274_11203</name>
</gene>
<sequence>MTNVAIEMTDCSNRKIFTTENTEGRVEREAETEFSLFFHSVFSVIKILLSAVVWMTILFLNLVAAMGHGHESRWA</sequence>
<keyword evidence="1" id="KW-0812">Transmembrane</keyword>
<organism evidence="3">
    <name type="scientific">Candidatus Kentrum sp. MB</name>
    <dbReference type="NCBI Taxonomy" id="2138164"/>
    <lineage>
        <taxon>Bacteria</taxon>
        <taxon>Pseudomonadati</taxon>
        <taxon>Pseudomonadota</taxon>
        <taxon>Gammaproteobacteria</taxon>
        <taxon>Candidatus Kentrum</taxon>
    </lineage>
</organism>